<dbReference type="InterPro" id="IPR018745">
    <property type="entry name" value="MpsC"/>
</dbReference>
<feature type="domain" description="Na+-translocating membrane potential-generating system MpsC" evidence="1">
    <location>
        <begin position="13"/>
        <end position="116"/>
    </location>
</feature>
<name>A0A417YW54_9BACI</name>
<evidence type="ECO:0000259" key="1">
    <source>
        <dbReference type="Pfam" id="PF10057"/>
    </source>
</evidence>
<reference evidence="2 3" key="1">
    <citation type="journal article" date="2017" name="Int. J. Syst. Evol. Microbiol.">
        <title>Bacillus notoginsengisoli sp. nov., a novel bacterium isolated from the rhizosphere of Panax notoginseng.</title>
        <authorList>
            <person name="Zhang M.Y."/>
            <person name="Cheng J."/>
            <person name="Cai Y."/>
            <person name="Zhang T.Y."/>
            <person name="Wu Y.Y."/>
            <person name="Manikprabhu D."/>
            <person name="Li W.J."/>
            <person name="Zhang Y.X."/>
        </authorList>
    </citation>
    <scope>NUCLEOTIDE SEQUENCE [LARGE SCALE GENOMIC DNA]</scope>
    <source>
        <strain evidence="2 3">JCM 30743</strain>
    </source>
</reference>
<dbReference type="Proteomes" id="UP000284416">
    <property type="component" value="Unassembled WGS sequence"/>
</dbReference>
<accession>A0A417YW54</accession>
<gene>
    <name evidence="2" type="ORF">D1B31_07670</name>
</gene>
<sequence>MQSTSSTQQLSILKKDIAQMYNRINQEIYGIGVIKQRIEIYHNKLLIFAKHKRVPALRTLSRNHHELTVSVDAALIKEYKENFKEQIERIFKLRVITILKDYDPITENACTIVYFKDALK</sequence>
<dbReference type="Pfam" id="PF10057">
    <property type="entry name" value="MpsC"/>
    <property type="match status" value="1"/>
</dbReference>
<protein>
    <submittedName>
        <fullName evidence="2">DUF2294 family protein</fullName>
    </submittedName>
</protein>
<keyword evidence="3" id="KW-1185">Reference proteome</keyword>
<dbReference type="AlphaFoldDB" id="A0A417YW54"/>
<evidence type="ECO:0000313" key="3">
    <source>
        <dbReference type="Proteomes" id="UP000284416"/>
    </source>
</evidence>
<evidence type="ECO:0000313" key="2">
    <source>
        <dbReference type="EMBL" id="RHW41585.1"/>
    </source>
</evidence>
<comment type="caution">
    <text evidence="2">The sequence shown here is derived from an EMBL/GenBank/DDBJ whole genome shotgun (WGS) entry which is preliminary data.</text>
</comment>
<proteinExistence type="predicted"/>
<dbReference type="OrthoDB" id="6163890at2"/>
<dbReference type="EMBL" id="QWEG01000004">
    <property type="protein sequence ID" value="RHW41585.1"/>
    <property type="molecule type" value="Genomic_DNA"/>
</dbReference>
<organism evidence="2 3">
    <name type="scientific">Neobacillus notoginsengisoli</name>
    <dbReference type="NCBI Taxonomy" id="1578198"/>
    <lineage>
        <taxon>Bacteria</taxon>
        <taxon>Bacillati</taxon>
        <taxon>Bacillota</taxon>
        <taxon>Bacilli</taxon>
        <taxon>Bacillales</taxon>
        <taxon>Bacillaceae</taxon>
        <taxon>Neobacillus</taxon>
    </lineage>
</organism>
<dbReference type="RefSeq" id="WP_118920168.1">
    <property type="nucleotide sequence ID" value="NZ_QWEG01000004.1"/>
</dbReference>